<protein>
    <submittedName>
        <fullName evidence="1">Uncharacterized protein</fullName>
    </submittedName>
</protein>
<evidence type="ECO:0000313" key="1">
    <source>
        <dbReference type="EMBL" id="GMA88901.1"/>
    </source>
</evidence>
<dbReference type="EMBL" id="BSUZ01000001">
    <property type="protein sequence ID" value="GMA88901.1"/>
    <property type="molecule type" value="Genomic_DNA"/>
</dbReference>
<dbReference type="Proteomes" id="UP001157017">
    <property type="component" value="Unassembled WGS sequence"/>
</dbReference>
<name>A0ABQ6JKY4_9ACTN</name>
<reference evidence="2" key="1">
    <citation type="journal article" date="2019" name="Int. J. Syst. Evol. Microbiol.">
        <title>The Global Catalogue of Microorganisms (GCM) 10K type strain sequencing project: providing services to taxonomists for standard genome sequencing and annotation.</title>
        <authorList>
            <consortium name="The Broad Institute Genomics Platform"/>
            <consortium name="The Broad Institute Genome Sequencing Center for Infectious Disease"/>
            <person name="Wu L."/>
            <person name="Ma J."/>
        </authorList>
    </citation>
    <scope>NUCLEOTIDE SEQUENCE [LARGE SCALE GENOMIC DNA]</scope>
    <source>
        <strain evidence="2">NBRC 108730</strain>
    </source>
</reference>
<accession>A0ABQ6JKY4</accession>
<keyword evidence="2" id="KW-1185">Reference proteome</keyword>
<proteinExistence type="predicted"/>
<sequence>MPDATLRRGDAMSEQAGALVDARVEAALERAVAAVRGQGWQQ</sequence>
<comment type="caution">
    <text evidence="1">The sequence shown here is derived from an EMBL/GenBank/DDBJ whole genome shotgun (WGS) entry which is preliminary data.</text>
</comment>
<evidence type="ECO:0000313" key="2">
    <source>
        <dbReference type="Proteomes" id="UP001157017"/>
    </source>
</evidence>
<gene>
    <name evidence="1" type="ORF">GCM10025868_41510</name>
</gene>
<organism evidence="1 2">
    <name type="scientific">Angustibacter aerolatus</name>
    <dbReference type="NCBI Taxonomy" id="1162965"/>
    <lineage>
        <taxon>Bacteria</taxon>
        <taxon>Bacillati</taxon>
        <taxon>Actinomycetota</taxon>
        <taxon>Actinomycetes</taxon>
        <taxon>Kineosporiales</taxon>
        <taxon>Kineosporiaceae</taxon>
    </lineage>
</organism>